<organism evidence="2 3">
    <name type="scientific">Riccia sorocarpa</name>
    <dbReference type="NCBI Taxonomy" id="122646"/>
    <lineage>
        <taxon>Eukaryota</taxon>
        <taxon>Viridiplantae</taxon>
        <taxon>Streptophyta</taxon>
        <taxon>Embryophyta</taxon>
        <taxon>Marchantiophyta</taxon>
        <taxon>Marchantiopsida</taxon>
        <taxon>Marchantiidae</taxon>
        <taxon>Marchantiales</taxon>
        <taxon>Ricciaceae</taxon>
        <taxon>Riccia</taxon>
    </lineage>
</organism>
<proteinExistence type="predicted"/>
<evidence type="ECO:0000313" key="2">
    <source>
        <dbReference type="EMBL" id="KAL3694242.1"/>
    </source>
</evidence>
<protein>
    <submittedName>
        <fullName evidence="2">Uncharacterized protein</fullName>
    </submittedName>
</protein>
<gene>
    <name evidence="2" type="ORF">R1sor_007893</name>
</gene>
<reference evidence="2 3" key="1">
    <citation type="submission" date="2024-09" db="EMBL/GenBank/DDBJ databases">
        <title>Chromosome-scale assembly of Riccia sorocarpa.</title>
        <authorList>
            <person name="Paukszto L."/>
        </authorList>
    </citation>
    <scope>NUCLEOTIDE SEQUENCE [LARGE SCALE GENOMIC DNA]</scope>
    <source>
        <strain evidence="2">LP-2024</strain>
        <tissue evidence="2">Aerial parts of the thallus</tissue>
    </source>
</reference>
<name>A0ABD3HV98_9MARC</name>
<accession>A0ABD3HV98</accession>
<feature type="region of interest" description="Disordered" evidence="1">
    <location>
        <begin position="175"/>
        <end position="223"/>
    </location>
</feature>
<sequence length="256" mass="29766">MRMNTLEDLKGTPILRLLAADRTGTLPDGHTEGEGPLSRAMSFVQEQVEASREGGLQITDPSLWRWDRDKHEGTTTTWERSNKEWRFILRPEYNLRARYNASWGLNWDTGKWEGLWKHLWKARLFPRDKLWVWRVINKDPYGVIDAEQSLMGAGILHQLKPHVYAYEEGVGTWWSPTNSGTEENDRRMDRRNAREGNRAREQNPAEDLEGTHSPTATFGPAWGNTDLRRELELLGFREVDLEDVHRLDAREAGDFQ</sequence>
<dbReference type="Proteomes" id="UP001633002">
    <property type="component" value="Unassembled WGS sequence"/>
</dbReference>
<dbReference type="EMBL" id="JBJQOH010000003">
    <property type="protein sequence ID" value="KAL3694242.1"/>
    <property type="molecule type" value="Genomic_DNA"/>
</dbReference>
<keyword evidence="3" id="KW-1185">Reference proteome</keyword>
<comment type="caution">
    <text evidence="2">The sequence shown here is derived from an EMBL/GenBank/DDBJ whole genome shotgun (WGS) entry which is preliminary data.</text>
</comment>
<dbReference type="AlphaFoldDB" id="A0ABD3HV98"/>
<evidence type="ECO:0000256" key="1">
    <source>
        <dbReference type="SAM" id="MobiDB-lite"/>
    </source>
</evidence>
<feature type="compositionally biased region" description="Basic and acidic residues" evidence="1">
    <location>
        <begin position="183"/>
        <end position="203"/>
    </location>
</feature>
<evidence type="ECO:0000313" key="3">
    <source>
        <dbReference type="Proteomes" id="UP001633002"/>
    </source>
</evidence>